<sequence>MERSNSEVFKDFWADTSSSGDTLFDASQYAFFGQNAVEDVELEGLEDDEESIAISGFDGDEYHLFDKDENVGQGSLSDIDDLATTFSKLNRVVAGSRNPGVIGDRGSGSFSRESSSATEWTDTEFSSLLDQCVWDAESVLEGKRWSSQPHAASSFLGDYKPLYRTSSYPEQQLLQQQLQHQFEQFVAPKSSFTSFPPPGGRAEQSLSHRHSLPPNIPSVNTGHQLTFSASSLSPLSESGLYLSGLSNAHGLHYGGSLPLLTSGLSISNCTPNQWISRAGLLHGDHSILLNNALQQQLSRQNELLSSTLVSPRQQLQLHSSHHQMPSLARLPPLQSQLFNAAPSPPLHVLRKYETLLGMADTRDHKHKSTRGKQNNRFSHHGSDTLGQKGDSIQFRSKYMTSEEIESVLKLQLTSHSNDPYVDDYYHQACTAKKSSGSRSKQNFCPMHLRDPSSRSRGNTDPHGHQLLDALGRLALSSIRRPHPLLETDSPSRSSDGFIERKSLEQEPFFAARITIEDALSLLLDVDDIDRLIQFNPPQDGGTQLRRRRQILLEALAASLQLVDPLGRSGRAVSLAPADDIVFLRLVSIPKGRKLITRYLQLLFPGSELARIVCMAVFRHLRFLFGGVPSDPGAAWATTSLAKAVSDCVGSMDLHALGACLAAVVCSSEQPPLRPLGSPAGDGSSVILKSVLDRATGLLTNPHSVSNCNIPNRTLWQASFDAFYSLLTKYCLSKYDTILQSMLTQTQSSSETTISEPAKVAVSREMPVEVLRASLPHTNEHQRKLLLDFTHRPCPPIAEFCSHGEGSGCVTSESVMG</sequence>
<evidence type="ECO:0000256" key="1">
    <source>
        <dbReference type="SAM" id="MobiDB-lite"/>
    </source>
</evidence>
<dbReference type="GO" id="GO:0003723">
    <property type="term" value="F:RNA binding"/>
    <property type="evidence" value="ECO:0007669"/>
    <property type="project" value="TreeGrafter"/>
</dbReference>
<gene>
    <name evidence="2" type="ORF">Nepgr_014348</name>
</gene>
<dbReference type="AlphaFoldDB" id="A0AAD3XPE9"/>
<feature type="compositionally biased region" description="Polar residues" evidence="1">
    <location>
        <begin position="432"/>
        <end position="442"/>
    </location>
</feature>
<keyword evidence="3" id="KW-1185">Reference proteome</keyword>
<proteinExistence type="predicted"/>
<dbReference type="GO" id="GO:0000290">
    <property type="term" value="P:deadenylation-dependent decapping of nuclear-transcribed mRNA"/>
    <property type="evidence" value="ECO:0007669"/>
    <property type="project" value="InterPro"/>
</dbReference>
<protein>
    <submittedName>
        <fullName evidence="2">Uncharacterized protein</fullName>
    </submittedName>
</protein>
<comment type="caution">
    <text evidence="2">The sequence shown here is derived from an EMBL/GenBank/DDBJ whole genome shotgun (WGS) entry which is preliminary data.</text>
</comment>
<feature type="region of interest" description="Disordered" evidence="1">
    <location>
        <begin position="364"/>
        <end position="389"/>
    </location>
</feature>
<evidence type="ECO:0000313" key="3">
    <source>
        <dbReference type="Proteomes" id="UP001279734"/>
    </source>
</evidence>
<feature type="region of interest" description="Disordered" evidence="1">
    <location>
        <begin position="432"/>
        <end position="464"/>
    </location>
</feature>
<dbReference type="InterPro" id="IPR039900">
    <property type="entry name" value="Pat1-like"/>
</dbReference>
<reference evidence="2" key="1">
    <citation type="submission" date="2023-05" db="EMBL/GenBank/DDBJ databases">
        <title>Nepenthes gracilis genome sequencing.</title>
        <authorList>
            <person name="Fukushima K."/>
        </authorList>
    </citation>
    <scope>NUCLEOTIDE SEQUENCE</scope>
    <source>
        <strain evidence="2">SING2019-196</strain>
    </source>
</reference>
<accession>A0AAD3XPE9</accession>
<dbReference type="GO" id="GO:0000932">
    <property type="term" value="C:P-body"/>
    <property type="evidence" value="ECO:0007669"/>
    <property type="project" value="TreeGrafter"/>
</dbReference>
<feature type="compositionally biased region" description="Basic and acidic residues" evidence="1">
    <location>
        <begin position="447"/>
        <end position="464"/>
    </location>
</feature>
<dbReference type="Proteomes" id="UP001279734">
    <property type="component" value="Unassembled WGS sequence"/>
</dbReference>
<organism evidence="2 3">
    <name type="scientific">Nepenthes gracilis</name>
    <name type="common">Slender pitcher plant</name>
    <dbReference type="NCBI Taxonomy" id="150966"/>
    <lineage>
        <taxon>Eukaryota</taxon>
        <taxon>Viridiplantae</taxon>
        <taxon>Streptophyta</taxon>
        <taxon>Embryophyta</taxon>
        <taxon>Tracheophyta</taxon>
        <taxon>Spermatophyta</taxon>
        <taxon>Magnoliopsida</taxon>
        <taxon>eudicotyledons</taxon>
        <taxon>Gunneridae</taxon>
        <taxon>Pentapetalae</taxon>
        <taxon>Caryophyllales</taxon>
        <taxon>Nepenthaceae</taxon>
        <taxon>Nepenthes</taxon>
    </lineage>
</organism>
<dbReference type="GO" id="GO:0033962">
    <property type="term" value="P:P-body assembly"/>
    <property type="evidence" value="ECO:0007669"/>
    <property type="project" value="TreeGrafter"/>
</dbReference>
<evidence type="ECO:0000313" key="2">
    <source>
        <dbReference type="EMBL" id="GMH12507.1"/>
    </source>
</evidence>
<name>A0AAD3XPE9_NEPGR</name>
<dbReference type="PANTHER" id="PTHR21551">
    <property type="entry name" value="TOPOISOMERASE II-ASSOCIATED PROTEIN PAT1"/>
    <property type="match status" value="1"/>
</dbReference>
<dbReference type="EMBL" id="BSYO01000012">
    <property type="protein sequence ID" value="GMH12507.1"/>
    <property type="molecule type" value="Genomic_DNA"/>
</dbReference>
<dbReference type="PANTHER" id="PTHR21551:SF24">
    <property type="entry name" value="PROTEIN PAT1 HOMOLOG 2"/>
    <property type="match status" value="1"/>
</dbReference>